<gene>
    <name evidence="1" type="ORF">MML48_3g00002180</name>
</gene>
<organism evidence="1 2">
    <name type="scientific">Holotrichia oblita</name>
    <name type="common">Chafer beetle</name>
    <dbReference type="NCBI Taxonomy" id="644536"/>
    <lineage>
        <taxon>Eukaryota</taxon>
        <taxon>Metazoa</taxon>
        <taxon>Ecdysozoa</taxon>
        <taxon>Arthropoda</taxon>
        <taxon>Hexapoda</taxon>
        <taxon>Insecta</taxon>
        <taxon>Pterygota</taxon>
        <taxon>Neoptera</taxon>
        <taxon>Endopterygota</taxon>
        <taxon>Coleoptera</taxon>
        <taxon>Polyphaga</taxon>
        <taxon>Scarabaeiformia</taxon>
        <taxon>Scarabaeidae</taxon>
        <taxon>Melolonthinae</taxon>
        <taxon>Holotrichia</taxon>
    </lineage>
</organism>
<evidence type="ECO:0000313" key="2">
    <source>
        <dbReference type="Proteomes" id="UP001056778"/>
    </source>
</evidence>
<dbReference type="EMBL" id="CM043017">
    <property type="protein sequence ID" value="KAI4464782.1"/>
    <property type="molecule type" value="Genomic_DNA"/>
</dbReference>
<accession>A0ACB9TD88</accession>
<protein>
    <submittedName>
        <fullName evidence="1">Tetratricopeptide repeat protein 14</fullName>
    </submittedName>
</protein>
<sequence>MYAIMPPLETYLNVDKQQRLKYFFENVKIGNLILGTIISKTQSGMMLKVLCTTGIGATVHYVADINVKAFCPVANIIPAVDRKGVSRSYMMNDSVCCEVLEVIPDTDKMVCGMKGSTRDPNGPAHRPPLGLVSADDFPLVYNGRFPEQEYANELRQLQASKWAYSNVADGIDHFKAGRHTEAFQCLNKALNIDPKNVEGLVARGALFANSGNFQKAIEDFETALKLNPNHSNARKYMGETLVALGRSYEEENKLEEARKAYQSCLTIIPFHEEAQNSLEFLKSKAQGSKNLIEPNELLLPNLASAQNKQPDVNDTLKQLLKGEDEEKKEKKKKKKSKKRKSRRRSSSSSSSSSSASNDSSSSSSSSSTDSSSSSGDSDFKKRKKRRSRSHRREKQSSLSPLSKRMAMMDPTHDTPMNYQFNKPAATSSFDFAFEQPTGSKNVEQDDYEQKVRAFLEQTKGDSDYEDKVRKFLEESTKWKKEKRNEEKKKKKKKDKKSKKESKKKRKEKKRRKQFDLSEYELRDALKKELGIKDKEKRSKKHGLTSDDEDYLIQKVGYSKRFLDSLPDLEELESKLNAYYALEKETKRSELSESPKRSLLDSPSPTREQKARQAVAEATAASGAPKWKMQIGSATAGSSRFKKKPEREEWLEENEKRVNKNGDMEDPRKPVAPMPSAAPDKNGSVRKMMAMKEPTPKKPPESELLKKLKPAPPAPKPVIPPGQVVLDKFGNFRLMTPPKDTNRGSDDDLPPLPPGAPPKGSYAGIIYLSEVVVNHRNHLEDRDLEVGLGVDPVLGANIADQDLQVCQDLGLGVTEVDRGHITVVLGQDRVRTIRVVDHDRVVTPVIDDVTDEAASEEDIMIARGRGNYRDYRNDRDYRGGRGGRAYYNRGGRRPRGRFQRGSGYRDYRDRRYDRSRSRDRSRSYSGSRDRDSVDSPKKSHDEKEKVNKYIDNDGEPIRHEGPLSEGEDRDDYTSEKYVDREAYDGKWAEKDEGGGGDNQNVGKDIPPETNIEEMDKFLNKVKKDKKEEMLERNKEFLKNKE</sequence>
<proteinExistence type="predicted"/>
<name>A0ACB9TD88_HOLOL</name>
<comment type="caution">
    <text evidence="1">The sequence shown here is derived from an EMBL/GenBank/DDBJ whole genome shotgun (WGS) entry which is preliminary data.</text>
</comment>
<dbReference type="Proteomes" id="UP001056778">
    <property type="component" value="Chromosome 3"/>
</dbReference>
<evidence type="ECO:0000313" key="1">
    <source>
        <dbReference type="EMBL" id="KAI4464782.1"/>
    </source>
</evidence>
<reference evidence="1" key="1">
    <citation type="submission" date="2022-04" db="EMBL/GenBank/DDBJ databases">
        <title>Chromosome-scale genome assembly of Holotrichia oblita Faldermann.</title>
        <authorList>
            <person name="Rongchong L."/>
        </authorList>
    </citation>
    <scope>NUCLEOTIDE SEQUENCE</scope>
    <source>
        <strain evidence="1">81SQS9</strain>
    </source>
</reference>
<keyword evidence="2" id="KW-1185">Reference proteome</keyword>